<evidence type="ECO:0000259" key="3">
    <source>
        <dbReference type="SMART" id="SM00271"/>
    </source>
</evidence>
<dbReference type="Gene3D" id="1.10.287.110">
    <property type="entry name" value="DnaJ domain"/>
    <property type="match status" value="1"/>
</dbReference>
<protein>
    <recommendedName>
        <fullName evidence="3">J domain-containing protein</fullName>
    </recommendedName>
</protein>
<dbReference type="InterPro" id="IPR036869">
    <property type="entry name" value="J_dom_sf"/>
</dbReference>
<dbReference type="GO" id="GO:0005739">
    <property type="term" value="C:mitochondrion"/>
    <property type="evidence" value="ECO:0007669"/>
    <property type="project" value="TreeGrafter"/>
</dbReference>
<dbReference type="CDD" id="cd06257">
    <property type="entry name" value="DnaJ"/>
    <property type="match status" value="1"/>
</dbReference>
<dbReference type="NCBIfam" id="TIGR00714">
    <property type="entry name" value="hscB"/>
    <property type="match status" value="1"/>
</dbReference>
<proteinExistence type="inferred from homology"/>
<keyword evidence="2" id="KW-0143">Chaperone</keyword>
<reference evidence="4" key="1">
    <citation type="journal article" date="2020" name="Nat. Commun.">
        <title>Large-scale genome sequencing of mycorrhizal fungi provides insights into the early evolution of symbiotic traits.</title>
        <authorList>
            <person name="Miyauchi S."/>
            <person name="Kiss E."/>
            <person name="Kuo A."/>
            <person name="Drula E."/>
            <person name="Kohler A."/>
            <person name="Sanchez-Garcia M."/>
            <person name="Morin E."/>
            <person name="Andreopoulos B."/>
            <person name="Barry K.W."/>
            <person name="Bonito G."/>
            <person name="Buee M."/>
            <person name="Carver A."/>
            <person name="Chen C."/>
            <person name="Cichocki N."/>
            <person name="Clum A."/>
            <person name="Culley D."/>
            <person name="Crous P.W."/>
            <person name="Fauchery L."/>
            <person name="Girlanda M."/>
            <person name="Hayes R.D."/>
            <person name="Keri Z."/>
            <person name="LaButti K."/>
            <person name="Lipzen A."/>
            <person name="Lombard V."/>
            <person name="Magnuson J."/>
            <person name="Maillard F."/>
            <person name="Murat C."/>
            <person name="Nolan M."/>
            <person name="Ohm R.A."/>
            <person name="Pangilinan J."/>
            <person name="Pereira M.F."/>
            <person name="Perotto S."/>
            <person name="Peter M."/>
            <person name="Pfister S."/>
            <person name="Riley R."/>
            <person name="Sitrit Y."/>
            <person name="Stielow J.B."/>
            <person name="Szollosi G."/>
            <person name="Zifcakova L."/>
            <person name="Stursova M."/>
            <person name="Spatafora J.W."/>
            <person name="Tedersoo L."/>
            <person name="Vaario L.M."/>
            <person name="Yamada A."/>
            <person name="Yan M."/>
            <person name="Wang P."/>
            <person name="Xu J."/>
            <person name="Bruns T."/>
            <person name="Baldrian P."/>
            <person name="Vilgalys R."/>
            <person name="Dunand C."/>
            <person name="Henrissat B."/>
            <person name="Grigoriev I.V."/>
            <person name="Hibbett D."/>
            <person name="Nagy L.G."/>
            <person name="Martin F.M."/>
        </authorList>
    </citation>
    <scope>NUCLEOTIDE SEQUENCE</scope>
    <source>
        <strain evidence="4">UH-Tt-Lm1</strain>
    </source>
</reference>
<dbReference type="SMART" id="SM00271">
    <property type="entry name" value="DnaJ"/>
    <property type="match status" value="1"/>
</dbReference>
<dbReference type="InterPro" id="IPR004640">
    <property type="entry name" value="HscB"/>
</dbReference>
<name>A0A9P6HFC9_9AGAM</name>
<comment type="caution">
    <text evidence="4">The sequence shown here is derived from an EMBL/GenBank/DDBJ whole genome shotgun (WGS) entry which is preliminary data.</text>
</comment>
<evidence type="ECO:0000256" key="2">
    <source>
        <dbReference type="ARBA" id="ARBA00023186"/>
    </source>
</evidence>
<dbReference type="EMBL" id="WIUZ02000006">
    <property type="protein sequence ID" value="KAF9785852.1"/>
    <property type="molecule type" value="Genomic_DNA"/>
</dbReference>
<dbReference type="GO" id="GO:0001671">
    <property type="term" value="F:ATPase activator activity"/>
    <property type="evidence" value="ECO:0007669"/>
    <property type="project" value="InterPro"/>
</dbReference>
<feature type="domain" description="J" evidence="3">
    <location>
        <begin position="64"/>
        <end position="132"/>
    </location>
</feature>
<dbReference type="InterPro" id="IPR036386">
    <property type="entry name" value="HscB_C_sf"/>
</dbReference>
<dbReference type="PANTHER" id="PTHR14021:SF15">
    <property type="entry name" value="IRON-SULFUR CLUSTER CO-CHAPERONE PROTEIN HSCB"/>
    <property type="match status" value="1"/>
</dbReference>
<reference evidence="4" key="2">
    <citation type="submission" date="2020-11" db="EMBL/GenBank/DDBJ databases">
        <authorList>
            <consortium name="DOE Joint Genome Institute"/>
            <person name="Kuo A."/>
            <person name="Miyauchi S."/>
            <person name="Kiss E."/>
            <person name="Drula E."/>
            <person name="Kohler A."/>
            <person name="Sanchez-Garcia M."/>
            <person name="Andreopoulos B."/>
            <person name="Barry K.W."/>
            <person name="Bonito G."/>
            <person name="Buee M."/>
            <person name="Carver A."/>
            <person name="Chen C."/>
            <person name="Cichocki N."/>
            <person name="Clum A."/>
            <person name="Culley D."/>
            <person name="Crous P.W."/>
            <person name="Fauchery L."/>
            <person name="Girlanda M."/>
            <person name="Hayes R."/>
            <person name="Keri Z."/>
            <person name="Labutti K."/>
            <person name="Lipzen A."/>
            <person name="Lombard V."/>
            <person name="Magnuson J."/>
            <person name="Maillard F."/>
            <person name="Morin E."/>
            <person name="Murat C."/>
            <person name="Nolan M."/>
            <person name="Ohm R."/>
            <person name="Pangilinan J."/>
            <person name="Pereira M."/>
            <person name="Perotto S."/>
            <person name="Peter M."/>
            <person name="Riley R."/>
            <person name="Sitrit Y."/>
            <person name="Stielow B."/>
            <person name="Szollosi G."/>
            <person name="Zifcakova L."/>
            <person name="Stursova M."/>
            <person name="Spatafora J.W."/>
            <person name="Tedersoo L."/>
            <person name="Vaario L.-M."/>
            <person name="Yamada A."/>
            <person name="Yan M."/>
            <person name="Wang P."/>
            <person name="Xu J."/>
            <person name="Bruns T."/>
            <person name="Baldrian P."/>
            <person name="Vilgalys R."/>
            <person name="Henrissat B."/>
            <person name="Grigoriev I.V."/>
            <person name="Hibbett D."/>
            <person name="Nagy L.G."/>
            <person name="Martin F.M."/>
        </authorList>
    </citation>
    <scope>NUCLEOTIDE SEQUENCE</scope>
    <source>
        <strain evidence="4">UH-Tt-Lm1</strain>
    </source>
</reference>
<sequence length="230" mass="26003">MTFKCHQLLTPLRRAALRSSAHRRLLSTTVATGPSQCPECHSPLPTPLPACPKCSFISRTPSNIRYHEMFDLPPNDNPFTINDKQLTRQFRKLQQTVHPDVWSAKGEAESSAAANLSSLVNHAFKTLQNPVLRVEHILREQGIDLAESEQTLEDPVLLMQIMESREALDEATSQEQVDVIVSETQGAMNETMREVEEQCEKCRWAELQTSAIRLRYLQNILNAAKAWDPS</sequence>
<dbReference type="SUPFAM" id="SSF47144">
    <property type="entry name" value="HSC20 (HSCB), C-terminal oligomerisation domain"/>
    <property type="match status" value="1"/>
</dbReference>
<dbReference type="PANTHER" id="PTHR14021">
    <property type="entry name" value="IRON-SULFUR CLUSTER CO-CHAPERONE PROTEIN HSCB"/>
    <property type="match status" value="1"/>
</dbReference>
<gene>
    <name evidence="4" type="ORF">BJ322DRAFT_1056612</name>
</gene>
<dbReference type="InterPro" id="IPR009073">
    <property type="entry name" value="HscB_oligo_C"/>
</dbReference>
<keyword evidence="5" id="KW-1185">Reference proteome</keyword>
<evidence type="ECO:0000256" key="1">
    <source>
        <dbReference type="ARBA" id="ARBA00010476"/>
    </source>
</evidence>
<dbReference type="GO" id="GO:0051087">
    <property type="term" value="F:protein-folding chaperone binding"/>
    <property type="evidence" value="ECO:0007669"/>
    <property type="project" value="InterPro"/>
</dbReference>
<dbReference type="GO" id="GO:0044571">
    <property type="term" value="P:[2Fe-2S] cluster assembly"/>
    <property type="evidence" value="ECO:0007669"/>
    <property type="project" value="InterPro"/>
</dbReference>
<dbReference type="AlphaFoldDB" id="A0A9P6HFC9"/>
<comment type="similarity">
    <text evidence="1">Belongs to the HscB family.</text>
</comment>
<accession>A0A9P6HFC9</accession>
<dbReference type="Gene3D" id="1.20.1280.20">
    <property type="entry name" value="HscB, C-terminal domain"/>
    <property type="match status" value="1"/>
</dbReference>
<evidence type="ECO:0000313" key="5">
    <source>
        <dbReference type="Proteomes" id="UP000736335"/>
    </source>
</evidence>
<dbReference type="GO" id="GO:0051259">
    <property type="term" value="P:protein complex oligomerization"/>
    <property type="evidence" value="ECO:0007669"/>
    <property type="project" value="InterPro"/>
</dbReference>
<dbReference type="Pfam" id="PF07743">
    <property type="entry name" value="HSCB_C"/>
    <property type="match status" value="1"/>
</dbReference>
<evidence type="ECO:0000313" key="4">
    <source>
        <dbReference type="EMBL" id="KAF9785852.1"/>
    </source>
</evidence>
<dbReference type="OrthoDB" id="448954at2759"/>
<dbReference type="SUPFAM" id="SSF46565">
    <property type="entry name" value="Chaperone J-domain"/>
    <property type="match status" value="1"/>
</dbReference>
<dbReference type="Proteomes" id="UP000736335">
    <property type="component" value="Unassembled WGS sequence"/>
</dbReference>
<dbReference type="InterPro" id="IPR001623">
    <property type="entry name" value="DnaJ_domain"/>
</dbReference>
<organism evidence="4 5">
    <name type="scientific">Thelephora terrestris</name>
    <dbReference type="NCBI Taxonomy" id="56493"/>
    <lineage>
        <taxon>Eukaryota</taxon>
        <taxon>Fungi</taxon>
        <taxon>Dikarya</taxon>
        <taxon>Basidiomycota</taxon>
        <taxon>Agaricomycotina</taxon>
        <taxon>Agaricomycetes</taxon>
        <taxon>Thelephorales</taxon>
        <taxon>Thelephoraceae</taxon>
        <taxon>Thelephora</taxon>
    </lineage>
</organism>